<dbReference type="Proteomes" id="UP001596287">
    <property type="component" value="Unassembled WGS sequence"/>
</dbReference>
<proteinExistence type="predicted"/>
<feature type="transmembrane region" description="Helical" evidence="1">
    <location>
        <begin position="132"/>
        <end position="151"/>
    </location>
</feature>
<name>A0ABW1PJ71_9FLAO</name>
<dbReference type="EMBL" id="JBHSQB010000004">
    <property type="protein sequence ID" value="MFC6095661.1"/>
    <property type="molecule type" value="Genomic_DNA"/>
</dbReference>
<keyword evidence="3" id="KW-1185">Reference proteome</keyword>
<keyword evidence="1" id="KW-0472">Membrane</keyword>
<evidence type="ECO:0000313" key="2">
    <source>
        <dbReference type="EMBL" id="MFC6095661.1"/>
    </source>
</evidence>
<keyword evidence="1" id="KW-0812">Transmembrane</keyword>
<gene>
    <name evidence="2" type="ORF">ACFPVY_03300</name>
</gene>
<reference evidence="3" key="1">
    <citation type="journal article" date="2019" name="Int. J. Syst. Evol. Microbiol.">
        <title>The Global Catalogue of Microorganisms (GCM) 10K type strain sequencing project: providing services to taxonomists for standard genome sequencing and annotation.</title>
        <authorList>
            <consortium name="The Broad Institute Genomics Platform"/>
            <consortium name="The Broad Institute Genome Sequencing Center for Infectious Disease"/>
            <person name="Wu L."/>
            <person name="Ma J."/>
        </authorList>
    </citation>
    <scope>NUCLEOTIDE SEQUENCE [LARGE SCALE GENOMIC DNA]</scope>
    <source>
        <strain evidence="3">CCUG 49679</strain>
    </source>
</reference>
<accession>A0ABW1PJ71</accession>
<evidence type="ECO:0000313" key="3">
    <source>
        <dbReference type="Proteomes" id="UP001596287"/>
    </source>
</evidence>
<sequence>MNSEKIIYKLDNNGDKETSLKTTANDVLAKLKNQFGHEYDVTANEFGIFDKDWSHEIKVRKGNKIGAEVGFKWEQSQPEVLTLEVDESSKMGSQITYGILLIFVAVGAYLAYNDMAPLEFLPGKKIAGGLGGLIAIIPGMIVVSIAKSLFLKNEKAQNVQLLNDVRQAVSK</sequence>
<feature type="transmembrane region" description="Helical" evidence="1">
    <location>
        <begin position="95"/>
        <end position="112"/>
    </location>
</feature>
<organism evidence="2 3">
    <name type="scientific">Flavobacterium qiangtangense</name>
    <dbReference type="NCBI Taxonomy" id="1442595"/>
    <lineage>
        <taxon>Bacteria</taxon>
        <taxon>Pseudomonadati</taxon>
        <taxon>Bacteroidota</taxon>
        <taxon>Flavobacteriia</taxon>
        <taxon>Flavobacteriales</taxon>
        <taxon>Flavobacteriaceae</taxon>
        <taxon>Flavobacterium</taxon>
    </lineage>
</organism>
<evidence type="ECO:0000256" key="1">
    <source>
        <dbReference type="SAM" id="Phobius"/>
    </source>
</evidence>
<dbReference type="RefSeq" id="WP_379790316.1">
    <property type="nucleotide sequence ID" value="NZ_JBHSQB010000004.1"/>
</dbReference>
<protein>
    <submittedName>
        <fullName evidence="2">Uncharacterized protein</fullName>
    </submittedName>
</protein>
<keyword evidence="1" id="KW-1133">Transmembrane helix</keyword>
<comment type="caution">
    <text evidence="2">The sequence shown here is derived from an EMBL/GenBank/DDBJ whole genome shotgun (WGS) entry which is preliminary data.</text>
</comment>